<dbReference type="AlphaFoldDB" id="A0AA36GSN7"/>
<organism evidence="2 3">
    <name type="scientific">Cylicocyclus nassatus</name>
    <name type="common">Nematode worm</name>
    <dbReference type="NCBI Taxonomy" id="53992"/>
    <lineage>
        <taxon>Eukaryota</taxon>
        <taxon>Metazoa</taxon>
        <taxon>Ecdysozoa</taxon>
        <taxon>Nematoda</taxon>
        <taxon>Chromadorea</taxon>
        <taxon>Rhabditida</taxon>
        <taxon>Rhabditina</taxon>
        <taxon>Rhabditomorpha</taxon>
        <taxon>Strongyloidea</taxon>
        <taxon>Strongylidae</taxon>
        <taxon>Cylicocyclus</taxon>
    </lineage>
</organism>
<feature type="compositionally biased region" description="Polar residues" evidence="1">
    <location>
        <begin position="54"/>
        <end position="71"/>
    </location>
</feature>
<sequence>MYSSDEEYTPNYLDLSASFLGWLTKFGFPILQTKTLDDENVDKENVLLSDFIGTPSNSQANVPSSSQINRNNSRKRRMGTESSPTVSCGLQPQTMHASSTSSTGEEDDAREKFFNKLSEARVDWSGRARIAIGRALADIRTYHFDPERSSLLPSKKKRVVIEDTGGNGIGITKEDVVIQKTECVEDEVEEA</sequence>
<comment type="caution">
    <text evidence="2">The sequence shown here is derived from an EMBL/GenBank/DDBJ whole genome shotgun (WGS) entry which is preliminary data.</text>
</comment>
<keyword evidence="3" id="KW-1185">Reference proteome</keyword>
<accession>A0AA36GSN7</accession>
<feature type="region of interest" description="Disordered" evidence="1">
    <location>
        <begin position="52"/>
        <end position="108"/>
    </location>
</feature>
<reference evidence="2" key="1">
    <citation type="submission" date="2023-07" db="EMBL/GenBank/DDBJ databases">
        <authorList>
            <consortium name="CYATHOMIX"/>
        </authorList>
    </citation>
    <scope>NUCLEOTIDE SEQUENCE</scope>
    <source>
        <strain evidence="2">N/A</strain>
    </source>
</reference>
<protein>
    <submittedName>
        <fullName evidence="2">Uncharacterized protein</fullName>
    </submittedName>
</protein>
<dbReference type="EMBL" id="CATQJL010000223">
    <property type="protein sequence ID" value="CAJ0597616.1"/>
    <property type="molecule type" value="Genomic_DNA"/>
</dbReference>
<gene>
    <name evidence="2" type="ORF">CYNAS_LOCUS9599</name>
</gene>
<feature type="compositionally biased region" description="Polar residues" evidence="1">
    <location>
        <begin position="80"/>
        <end position="103"/>
    </location>
</feature>
<name>A0AA36GSN7_CYLNA</name>
<evidence type="ECO:0000313" key="2">
    <source>
        <dbReference type="EMBL" id="CAJ0597616.1"/>
    </source>
</evidence>
<evidence type="ECO:0000256" key="1">
    <source>
        <dbReference type="SAM" id="MobiDB-lite"/>
    </source>
</evidence>
<evidence type="ECO:0000313" key="3">
    <source>
        <dbReference type="Proteomes" id="UP001176961"/>
    </source>
</evidence>
<proteinExistence type="predicted"/>
<dbReference type="Proteomes" id="UP001176961">
    <property type="component" value="Unassembled WGS sequence"/>
</dbReference>